<dbReference type="GO" id="GO:0005524">
    <property type="term" value="F:ATP binding"/>
    <property type="evidence" value="ECO:0007669"/>
    <property type="project" value="UniProtKB-KW"/>
</dbReference>
<dbReference type="Gene3D" id="1.10.510.10">
    <property type="entry name" value="Transferase(Phosphotransferase) domain 1"/>
    <property type="match status" value="1"/>
</dbReference>
<organism evidence="7 8">
    <name type="scientific">Fusarium xylarioides</name>
    <dbReference type="NCBI Taxonomy" id="221167"/>
    <lineage>
        <taxon>Eukaryota</taxon>
        <taxon>Fungi</taxon>
        <taxon>Dikarya</taxon>
        <taxon>Ascomycota</taxon>
        <taxon>Pezizomycotina</taxon>
        <taxon>Sordariomycetes</taxon>
        <taxon>Hypocreomycetidae</taxon>
        <taxon>Hypocreales</taxon>
        <taxon>Nectriaceae</taxon>
        <taxon>Fusarium</taxon>
        <taxon>Fusarium fujikuroi species complex</taxon>
    </lineage>
</organism>
<evidence type="ECO:0000256" key="3">
    <source>
        <dbReference type="ARBA" id="ARBA00022777"/>
    </source>
</evidence>
<keyword evidence="2" id="KW-0547">Nucleotide-binding</keyword>
<keyword evidence="4" id="KW-0067">ATP-binding</keyword>
<dbReference type="PROSITE" id="PS50011">
    <property type="entry name" value="PROTEIN_KINASE_DOM"/>
    <property type="match status" value="1"/>
</dbReference>
<dbReference type="OrthoDB" id="1668230at2759"/>
<protein>
    <recommendedName>
        <fullName evidence="6">Protein kinase domain-containing protein</fullName>
    </recommendedName>
</protein>
<comment type="caution">
    <text evidence="7">The sequence shown here is derived from an EMBL/GenBank/DDBJ whole genome shotgun (WGS) entry which is preliminary data.</text>
</comment>
<dbReference type="AlphaFoldDB" id="A0A9P7KY69"/>
<dbReference type="PANTHER" id="PTHR43289">
    <property type="entry name" value="MITOGEN-ACTIVATED PROTEIN KINASE KINASE KINASE 20-RELATED"/>
    <property type="match status" value="1"/>
</dbReference>
<sequence>MTYSLPPTAPPGAYIEEPTNPFTPKPDHEIIPAVDSRDEQVDENPERDVFEIPISLSLLSLAELPSEDTRVVVSPAEPNTTPNATATSFYLGTSDSPRLLAIVQSSKTVHFSLNFGRRHCKFYYDAGSDNIVLHNTSALSLWVAELDIQKPADATPQRFVEVIFEGTMIMRPGPWRLARGKGSEALADLLLLRRRYTTEIKSKISSATGMKRRSEADQSSSKKKAQERKSEDSSLVFLSTSGSAVSPSGRHVVLWKIANAGVWASLKEDSEVLHFTAGNPLDHLSPGSRLNVASGGKSQTTTNAYSILHLRQIVGSRALSSVFKATHGDLGQVVVKVIQNRHSRSELRVPRIAREWVQEQSVLRQLKHPFIVQFRGSDARLFSIYMEYLPFPDLGTMHTESYFTGTDSDAYVTLHGMASALRHLEAQGIIHNDIKPANILFDRSRGPVLIDFGLATHHGDRPCLGSTPWYIGKETWEDGVRTALSDVYALGVTLLYLLKKIPLPERIGPSWNIVEVARDEEFLTEGSQNMLRWVLRVQSVASGLSQSGVEGHVRTMVESDTRARQSATSLWQALDNDSDGAGGCNYGQ</sequence>
<feature type="region of interest" description="Disordered" evidence="5">
    <location>
        <begin position="1"/>
        <end position="27"/>
    </location>
</feature>
<keyword evidence="8" id="KW-1185">Reference proteome</keyword>
<dbReference type="EMBL" id="JADFTT010000951">
    <property type="protein sequence ID" value="KAG5757906.1"/>
    <property type="molecule type" value="Genomic_DNA"/>
</dbReference>
<evidence type="ECO:0000313" key="7">
    <source>
        <dbReference type="EMBL" id="KAG5757906.1"/>
    </source>
</evidence>
<evidence type="ECO:0000256" key="2">
    <source>
        <dbReference type="ARBA" id="ARBA00022741"/>
    </source>
</evidence>
<keyword evidence="3" id="KW-0418">Kinase</keyword>
<feature type="region of interest" description="Disordered" evidence="5">
    <location>
        <begin position="203"/>
        <end position="228"/>
    </location>
</feature>
<evidence type="ECO:0000259" key="6">
    <source>
        <dbReference type="PROSITE" id="PS50011"/>
    </source>
</evidence>
<dbReference type="Pfam" id="PF00069">
    <property type="entry name" value="Pkinase"/>
    <property type="match status" value="1"/>
</dbReference>
<reference evidence="7" key="2">
    <citation type="submission" date="2020-10" db="EMBL/GenBank/DDBJ databases">
        <authorList>
            <person name="Peck L.D."/>
            <person name="Nowell R.W."/>
            <person name="Flood J."/>
            <person name="Ryan M.J."/>
            <person name="Barraclough T.G."/>
        </authorList>
    </citation>
    <scope>NUCLEOTIDE SEQUENCE</scope>
    <source>
        <strain evidence="7">IMI 127659i</strain>
    </source>
</reference>
<dbReference type="InterPro" id="IPR000719">
    <property type="entry name" value="Prot_kinase_dom"/>
</dbReference>
<dbReference type="GO" id="GO:0004674">
    <property type="term" value="F:protein serine/threonine kinase activity"/>
    <property type="evidence" value="ECO:0007669"/>
    <property type="project" value="TreeGrafter"/>
</dbReference>
<evidence type="ECO:0000256" key="1">
    <source>
        <dbReference type="ARBA" id="ARBA00022679"/>
    </source>
</evidence>
<dbReference type="PANTHER" id="PTHR43289:SF6">
    <property type="entry name" value="SERINE_THREONINE-PROTEIN KINASE NEKL-3"/>
    <property type="match status" value="1"/>
</dbReference>
<feature type="domain" description="Protein kinase" evidence="6">
    <location>
        <begin position="308"/>
        <end position="574"/>
    </location>
</feature>
<dbReference type="SMART" id="SM00220">
    <property type="entry name" value="S_TKc"/>
    <property type="match status" value="1"/>
</dbReference>
<dbReference type="PROSITE" id="PS00108">
    <property type="entry name" value="PROTEIN_KINASE_ST"/>
    <property type="match status" value="1"/>
</dbReference>
<gene>
    <name evidence="7" type="ORF">H9Q72_013951</name>
</gene>
<keyword evidence="1" id="KW-0808">Transferase</keyword>
<dbReference type="SUPFAM" id="SSF56112">
    <property type="entry name" value="Protein kinase-like (PK-like)"/>
    <property type="match status" value="1"/>
</dbReference>
<evidence type="ECO:0000256" key="4">
    <source>
        <dbReference type="ARBA" id="ARBA00022840"/>
    </source>
</evidence>
<proteinExistence type="predicted"/>
<dbReference type="Proteomes" id="UP000750502">
    <property type="component" value="Unassembled WGS sequence"/>
</dbReference>
<dbReference type="CDD" id="cd00180">
    <property type="entry name" value="PKc"/>
    <property type="match status" value="1"/>
</dbReference>
<evidence type="ECO:0000313" key="8">
    <source>
        <dbReference type="Proteomes" id="UP000750502"/>
    </source>
</evidence>
<reference evidence="7" key="1">
    <citation type="journal article" date="2020" name="bioRxiv">
        <title>Historical genomics reveals the evolutionary mechanisms behind multiple outbreaks of the host-specific coffee wilt pathogen Fusarium xylarioides.</title>
        <authorList>
            <person name="Peck D."/>
            <person name="Nowell R.W."/>
            <person name="Flood J."/>
            <person name="Ryan M.J."/>
            <person name="Barraclough T.G."/>
        </authorList>
    </citation>
    <scope>NUCLEOTIDE SEQUENCE</scope>
    <source>
        <strain evidence="7">IMI 127659i</strain>
    </source>
</reference>
<accession>A0A9P7KY69</accession>
<dbReference type="InterPro" id="IPR008271">
    <property type="entry name" value="Ser/Thr_kinase_AS"/>
</dbReference>
<dbReference type="InterPro" id="IPR011009">
    <property type="entry name" value="Kinase-like_dom_sf"/>
</dbReference>
<evidence type="ECO:0000256" key="5">
    <source>
        <dbReference type="SAM" id="MobiDB-lite"/>
    </source>
</evidence>
<name>A0A9P7KY69_9HYPO</name>